<feature type="domain" description="Calcineurin-like phosphoesterase" evidence="1">
    <location>
        <begin position="22"/>
        <end position="118"/>
    </location>
</feature>
<dbReference type="InterPro" id="IPR026336">
    <property type="entry name" value="PdeM-like"/>
</dbReference>
<sequence length="220" mass="23733">MIVNGERLEGQPNGALWWPAARLLVVSDLHFEKGTALARRGHGPLPPFDTRETLARIEALVAALGPTTLIALGDSFHDEQGPATLDGEERARIRALTAVTDWVWITGNHDPEPPRDLGGRAAPEVHFGGLHFRHEPRADAEAGEVAGHLHPKAAVSVRGRRVTRACFATDGRRLVMPAFGAYTGGLNVLDRAFAGLFPGPFHAWMLGDRLRAVASTRLSG</sequence>
<dbReference type="InterPro" id="IPR029052">
    <property type="entry name" value="Metallo-depent_PP-like"/>
</dbReference>
<name>A0A1Y5SJX6_9PROT</name>
<dbReference type="NCBIfam" id="TIGR04123">
    <property type="entry name" value="P_estr_lig_assc"/>
    <property type="match status" value="1"/>
</dbReference>
<reference evidence="2 3" key="1">
    <citation type="submission" date="2017-03" db="EMBL/GenBank/DDBJ databases">
        <authorList>
            <person name="Afonso C.L."/>
            <person name="Miller P.J."/>
            <person name="Scott M.A."/>
            <person name="Spackman E."/>
            <person name="Goraichik I."/>
            <person name="Dimitrov K.M."/>
            <person name="Suarez D.L."/>
            <person name="Swayne D.E."/>
        </authorList>
    </citation>
    <scope>NUCLEOTIDE SEQUENCE [LARGE SCALE GENOMIC DNA]</scope>
    <source>
        <strain evidence="2 3">CECT 7691</strain>
    </source>
</reference>
<keyword evidence="3" id="KW-1185">Reference proteome</keyword>
<organism evidence="2 3">
    <name type="scientific">Oceanibacterium hippocampi</name>
    <dbReference type="NCBI Taxonomy" id="745714"/>
    <lineage>
        <taxon>Bacteria</taxon>
        <taxon>Pseudomonadati</taxon>
        <taxon>Pseudomonadota</taxon>
        <taxon>Alphaproteobacteria</taxon>
        <taxon>Sneathiellales</taxon>
        <taxon>Sneathiellaceae</taxon>
        <taxon>Oceanibacterium</taxon>
    </lineage>
</organism>
<dbReference type="InParanoid" id="A0A1Y5SJX6"/>
<evidence type="ECO:0000313" key="3">
    <source>
        <dbReference type="Proteomes" id="UP000193200"/>
    </source>
</evidence>
<dbReference type="SUPFAM" id="SSF56300">
    <property type="entry name" value="Metallo-dependent phosphatases"/>
    <property type="match status" value="1"/>
</dbReference>
<protein>
    <recommendedName>
        <fullName evidence="1">Calcineurin-like phosphoesterase domain-containing protein</fullName>
    </recommendedName>
</protein>
<dbReference type="RefSeq" id="WP_085882854.1">
    <property type="nucleotide sequence ID" value="NZ_FWFR01000001.1"/>
</dbReference>
<accession>A0A1Y5SJX6</accession>
<proteinExistence type="predicted"/>
<dbReference type="PANTHER" id="PTHR39323:SF1">
    <property type="entry name" value="BLR1149 PROTEIN"/>
    <property type="match status" value="1"/>
</dbReference>
<dbReference type="PIRSF" id="PIRSF000887">
    <property type="entry name" value="Pesterase_MJ0037"/>
    <property type="match status" value="1"/>
</dbReference>
<dbReference type="InterPro" id="IPR024173">
    <property type="entry name" value="Pesterase_MJ0037-like"/>
</dbReference>
<dbReference type="EMBL" id="FWFR01000001">
    <property type="protein sequence ID" value="SLN39577.1"/>
    <property type="molecule type" value="Genomic_DNA"/>
</dbReference>
<dbReference type="Pfam" id="PF00149">
    <property type="entry name" value="Metallophos"/>
    <property type="match status" value="1"/>
</dbReference>
<dbReference type="OrthoDB" id="9795838at2"/>
<dbReference type="PANTHER" id="PTHR39323">
    <property type="entry name" value="BLR1149 PROTEIN"/>
    <property type="match status" value="1"/>
</dbReference>
<dbReference type="Proteomes" id="UP000193200">
    <property type="component" value="Unassembled WGS sequence"/>
</dbReference>
<dbReference type="Gene3D" id="3.60.21.10">
    <property type="match status" value="1"/>
</dbReference>
<evidence type="ECO:0000259" key="1">
    <source>
        <dbReference type="Pfam" id="PF00149"/>
    </source>
</evidence>
<dbReference type="AlphaFoldDB" id="A0A1Y5SJX6"/>
<gene>
    <name evidence="2" type="ORF">OCH7691_01652</name>
</gene>
<evidence type="ECO:0000313" key="2">
    <source>
        <dbReference type="EMBL" id="SLN39577.1"/>
    </source>
</evidence>
<dbReference type="InterPro" id="IPR004843">
    <property type="entry name" value="Calcineurin-like_PHP"/>
</dbReference>
<dbReference type="GO" id="GO:0016787">
    <property type="term" value="F:hydrolase activity"/>
    <property type="evidence" value="ECO:0007669"/>
    <property type="project" value="InterPro"/>
</dbReference>